<dbReference type="Proteomes" id="UP000596660">
    <property type="component" value="Unplaced"/>
</dbReference>
<dbReference type="PANTHER" id="PTHR46481:SF8">
    <property type="entry name" value="ZINC FINGER BED DOMAIN-CONTAINING PROTEIN RICESLEEPER 1-LIKE"/>
    <property type="match status" value="1"/>
</dbReference>
<sequence>MMMLSLTPADLQQLKALKQTGSIQEYHDAFDALASRLELLSRRFGGRDTVRWLPNKKERSEKSPELLEKESIGAVVEVAVNQAMAAERERAEEKKGHLESKPSAEQGVAMVGTERKGQAGVTGESGGGRWTEWASGDGRRRSEIEFSPLRVARKVGDFSSGFADGGYGGVDVEYGVILWIVRRAEVDVFEGDRIGGCFEKRGANSSGSGGGPGVLDGKDERGDKTTACGGLNREGYGWVKGGSGASESGGGLHGRAGGLTGGLICASDCGGGVNDFEGGFRRGFTCKPTKFLFKGSKDGRGGLAGETESPPMMAIRRGGDFSGGFTGGGPGKFAGGNGDRGGTGQSNFARAVDSSPPVAARRGGAFAGGFTGSWCLAGGGAEGMFQGEWLFGGVFKNAEGAAFGRRAFGRRLTGIFFALWKKPIIQDGEADAAFGKLKAIMTSPPVLALPDFQVPFTIETNASGGLDAVLMQKGHPIAFMCKALSERNLHLSAYERELLDIVYAVKKWQHYLMLLPFVIRSTMLETPVRSQDSHPFSTKVVIQAGGSRGVEKYPTRLTRSADPQSVKSLPADTKQTLLDFEFRTKVNTDGSVETYNVPILWRFNHDEVRKALAHMLIVDELPFAFVEREVDNASSNDLVIKYLKKIFNLWDGCVLNCECLHMRCAAHILNLVVKDDLKDVNVSVLKIRAAVKYVRFSPSRLLKFKSCVEEENITCKGLVCLDIETRELMKQSMGGAPDDEDWDKIESFLPFLEIFYNATLKLFGSRYVTGNTFVEEIYDIGYTIDNYAHDPNEDVRKMAKQMKLKFE</sequence>
<proteinExistence type="predicted"/>
<feature type="region of interest" description="Disordered" evidence="1">
    <location>
        <begin position="329"/>
        <end position="355"/>
    </location>
</feature>
<dbReference type="InterPro" id="IPR052035">
    <property type="entry name" value="ZnF_BED_domain_contain"/>
</dbReference>
<dbReference type="SUPFAM" id="SSF56672">
    <property type="entry name" value="DNA/RNA polymerases"/>
    <property type="match status" value="1"/>
</dbReference>
<dbReference type="SUPFAM" id="SSF53098">
    <property type="entry name" value="Ribonuclease H-like"/>
    <property type="match status" value="1"/>
</dbReference>
<dbReference type="GO" id="GO:0008270">
    <property type="term" value="F:zinc ion binding"/>
    <property type="evidence" value="ECO:0007669"/>
    <property type="project" value="UniProtKB-KW"/>
</dbReference>
<accession>A0A803L0A2</accession>
<name>A0A803L0A2_CHEQI</name>
<dbReference type="EnsemblPlants" id="AUR62004712-RA">
    <property type="protein sequence ID" value="AUR62004712-RA:cds"/>
    <property type="gene ID" value="AUR62004712"/>
</dbReference>
<evidence type="ECO:0000256" key="1">
    <source>
        <dbReference type="SAM" id="MobiDB-lite"/>
    </source>
</evidence>
<dbReference type="AlphaFoldDB" id="A0A803L0A2"/>
<dbReference type="InterPro" id="IPR041577">
    <property type="entry name" value="RT_RNaseH_2"/>
</dbReference>
<dbReference type="Gramene" id="AUR62004712-RA">
    <property type="protein sequence ID" value="AUR62004712-RA:cds"/>
    <property type="gene ID" value="AUR62004712"/>
</dbReference>
<feature type="compositionally biased region" description="Gly residues" evidence="1">
    <location>
        <begin position="329"/>
        <end position="344"/>
    </location>
</feature>
<keyword evidence="4" id="KW-1185">Reference proteome</keyword>
<evidence type="ECO:0000313" key="3">
    <source>
        <dbReference type="EnsemblPlants" id="AUR62004712-RA:cds"/>
    </source>
</evidence>
<dbReference type="GO" id="GO:0005634">
    <property type="term" value="C:nucleus"/>
    <property type="evidence" value="ECO:0007669"/>
    <property type="project" value="UniProtKB-SubCell"/>
</dbReference>
<evidence type="ECO:0000313" key="4">
    <source>
        <dbReference type="Proteomes" id="UP000596660"/>
    </source>
</evidence>
<feature type="domain" description="Reverse transcriptase/retrotransposon-derived protein RNase H-like" evidence="2">
    <location>
        <begin position="429"/>
        <end position="519"/>
    </location>
</feature>
<feature type="region of interest" description="Disordered" evidence="1">
    <location>
        <begin position="117"/>
        <end position="136"/>
    </location>
</feature>
<evidence type="ECO:0000259" key="2">
    <source>
        <dbReference type="Pfam" id="PF17919"/>
    </source>
</evidence>
<dbReference type="Pfam" id="PF17919">
    <property type="entry name" value="RT_RNaseH_2"/>
    <property type="match status" value="1"/>
</dbReference>
<feature type="region of interest" description="Disordered" evidence="1">
    <location>
        <begin position="86"/>
        <end position="106"/>
    </location>
</feature>
<reference evidence="3" key="1">
    <citation type="journal article" date="2017" name="Nature">
        <title>The genome of Chenopodium quinoa.</title>
        <authorList>
            <person name="Jarvis D.E."/>
            <person name="Ho Y.S."/>
            <person name="Lightfoot D.J."/>
            <person name="Schmoeckel S.M."/>
            <person name="Li B."/>
            <person name="Borm T.J.A."/>
            <person name="Ohyanagi H."/>
            <person name="Mineta K."/>
            <person name="Michell C.T."/>
            <person name="Saber N."/>
            <person name="Kharbatia N.M."/>
            <person name="Rupper R.R."/>
            <person name="Sharp A.R."/>
            <person name="Dally N."/>
            <person name="Boughton B.A."/>
            <person name="Woo Y.H."/>
            <person name="Gao G."/>
            <person name="Schijlen E.G.W.M."/>
            <person name="Guo X."/>
            <person name="Momin A.A."/>
            <person name="Negrao S."/>
            <person name="Al-Babili S."/>
            <person name="Gehring C."/>
            <person name="Roessner U."/>
            <person name="Jung C."/>
            <person name="Murphy K."/>
            <person name="Arold S.T."/>
            <person name="Gojobori T."/>
            <person name="van der Linden C.G."/>
            <person name="van Loo E.N."/>
            <person name="Jellen E.N."/>
            <person name="Maughan P.J."/>
            <person name="Tester M."/>
        </authorList>
    </citation>
    <scope>NUCLEOTIDE SEQUENCE [LARGE SCALE GENOMIC DNA]</scope>
    <source>
        <strain evidence="3">cv. PI 614886</strain>
    </source>
</reference>
<dbReference type="InterPro" id="IPR043502">
    <property type="entry name" value="DNA/RNA_pol_sf"/>
</dbReference>
<dbReference type="InterPro" id="IPR012337">
    <property type="entry name" value="RNaseH-like_sf"/>
</dbReference>
<dbReference type="PANTHER" id="PTHR46481">
    <property type="entry name" value="ZINC FINGER BED DOMAIN-CONTAINING PROTEIN 4"/>
    <property type="match status" value="1"/>
</dbReference>
<feature type="region of interest" description="Disordered" evidence="1">
    <location>
        <begin position="200"/>
        <end position="226"/>
    </location>
</feature>
<feature type="compositionally biased region" description="Basic and acidic residues" evidence="1">
    <location>
        <begin position="86"/>
        <end position="102"/>
    </location>
</feature>
<organism evidence="3 4">
    <name type="scientific">Chenopodium quinoa</name>
    <name type="common">Quinoa</name>
    <dbReference type="NCBI Taxonomy" id="63459"/>
    <lineage>
        <taxon>Eukaryota</taxon>
        <taxon>Viridiplantae</taxon>
        <taxon>Streptophyta</taxon>
        <taxon>Embryophyta</taxon>
        <taxon>Tracheophyta</taxon>
        <taxon>Spermatophyta</taxon>
        <taxon>Magnoliopsida</taxon>
        <taxon>eudicotyledons</taxon>
        <taxon>Gunneridae</taxon>
        <taxon>Pentapetalae</taxon>
        <taxon>Caryophyllales</taxon>
        <taxon>Chenopodiaceae</taxon>
        <taxon>Chenopodioideae</taxon>
        <taxon>Atripliceae</taxon>
        <taxon>Chenopodium</taxon>
    </lineage>
</organism>
<reference evidence="3" key="2">
    <citation type="submission" date="2021-03" db="UniProtKB">
        <authorList>
            <consortium name="EnsemblPlants"/>
        </authorList>
    </citation>
    <scope>IDENTIFICATION</scope>
</reference>
<protein>
    <recommendedName>
        <fullName evidence="2">Reverse transcriptase/retrotransposon-derived protein RNase H-like domain-containing protein</fullName>
    </recommendedName>
</protein>